<reference evidence="4" key="1">
    <citation type="journal article" date="2019" name="Int. J. Syst. Evol. Microbiol.">
        <title>The Global Catalogue of Microorganisms (GCM) 10K type strain sequencing project: providing services to taxonomists for standard genome sequencing and annotation.</title>
        <authorList>
            <consortium name="The Broad Institute Genomics Platform"/>
            <consortium name="The Broad Institute Genome Sequencing Center for Infectious Disease"/>
            <person name="Wu L."/>
            <person name="Ma J."/>
        </authorList>
    </citation>
    <scope>NUCLEOTIDE SEQUENCE [LARGE SCALE GENOMIC DNA]</scope>
    <source>
        <strain evidence="4">CCUG 53270</strain>
    </source>
</reference>
<dbReference type="GO" id="GO:0016746">
    <property type="term" value="F:acyltransferase activity"/>
    <property type="evidence" value="ECO:0007669"/>
    <property type="project" value="UniProtKB-KW"/>
</dbReference>
<dbReference type="PRINTS" id="PR01754">
    <property type="entry name" value="SACTRNSFRASE"/>
</dbReference>
<keyword evidence="4" id="KW-1185">Reference proteome</keyword>
<feature type="domain" description="N-acetyltransferase" evidence="2">
    <location>
        <begin position="25"/>
        <end position="184"/>
    </location>
</feature>
<proteinExistence type="predicted"/>
<name>A0ABW3UNV5_9BACL</name>
<keyword evidence="1 3" id="KW-0808">Transferase</keyword>
<dbReference type="InterPro" id="IPR016181">
    <property type="entry name" value="Acyl_CoA_acyltransferase"/>
</dbReference>
<dbReference type="EC" id="2.3.-.-" evidence="3"/>
<dbReference type="Pfam" id="PF00583">
    <property type="entry name" value="Acetyltransf_1"/>
    <property type="match status" value="1"/>
</dbReference>
<dbReference type="InterPro" id="IPR008125">
    <property type="entry name" value="Streptothricin_AcTrfase"/>
</dbReference>
<evidence type="ECO:0000256" key="1">
    <source>
        <dbReference type="ARBA" id="ARBA00022679"/>
    </source>
</evidence>
<sequence>MNISIEELTNLQQLPEQLIDDSFGVDSVLVITSTDQGIQHEAKPVPPYTKSYSEQQEDDADDIDYSTYIDHPDQKIFIAYAGNRVAGLIVLKRNWNHYGYIEDIKVDRQFRRYGIGRQLIDKAKSWAKSGGMPGLMLETQNNNVQACRFYESCGFVLGGFDSFVYKGFKKNKDEVALYWYFLFEEY</sequence>
<evidence type="ECO:0000313" key="3">
    <source>
        <dbReference type="EMBL" id="MFD1222623.1"/>
    </source>
</evidence>
<dbReference type="InterPro" id="IPR050769">
    <property type="entry name" value="NAT_camello-type"/>
</dbReference>
<dbReference type="EMBL" id="JBHTLU010000031">
    <property type="protein sequence ID" value="MFD1222623.1"/>
    <property type="molecule type" value="Genomic_DNA"/>
</dbReference>
<dbReference type="InterPro" id="IPR000182">
    <property type="entry name" value="GNAT_dom"/>
</dbReference>
<evidence type="ECO:0000259" key="2">
    <source>
        <dbReference type="PROSITE" id="PS51186"/>
    </source>
</evidence>
<dbReference type="SUPFAM" id="SSF55729">
    <property type="entry name" value="Acyl-CoA N-acyltransferases (Nat)"/>
    <property type="match status" value="1"/>
</dbReference>
<dbReference type="CDD" id="cd04301">
    <property type="entry name" value="NAT_SF"/>
    <property type="match status" value="1"/>
</dbReference>
<dbReference type="RefSeq" id="WP_345588304.1">
    <property type="nucleotide sequence ID" value="NZ_BAABJG010000015.1"/>
</dbReference>
<dbReference type="PANTHER" id="PTHR13947">
    <property type="entry name" value="GNAT FAMILY N-ACETYLTRANSFERASE"/>
    <property type="match status" value="1"/>
</dbReference>
<accession>A0ABW3UNV5</accession>
<dbReference type="PROSITE" id="PS51186">
    <property type="entry name" value="GNAT"/>
    <property type="match status" value="1"/>
</dbReference>
<protein>
    <submittedName>
        <fullName evidence="3">GNAT family N-acetyltransferase</fullName>
        <ecNumber evidence="3">2.3.-.-</ecNumber>
    </submittedName>
</protein>
<keyword evidence="3" id="KW-0012">Acyltransferase</keyword>
<organism evidence="3 4">
    <name type="scientific">Paenibacillus vulneris</name>
    <dbReference type="NCBI Taxonomy" id="1133364"/>
    <lineage>
        <taxon>Bacteria</taxon>
        <taxon>Bacillati</taxon>
        <taxon>Bacillota</taxon>
        <taxon>Bacilli</taxon>
        <taxon>Bacillales</taxon>
        <taxon>Paenibacillaceae</taxon>
        <taxon>Paenibacillus</taxon>
    </lineage>
</organism>
<dbReference type="Proteomes" id="UP001597180">
    <property type="component" value="Unassembled WGS sequence"/>
</dbReference>
<gene>
    <name evidence="3" type="ORF">ACFQ4B_21120</name>
</gene>
<dbReference type="PANTHER" id="PTHR13947:SF37">
    <property type="entry name" value="LD18367P"/>
    <property type="match status" value="1"/>
</dbReference>
<comment type="caution">
    <text evidence="3">The sequence shown here is derived from an EMBL/GenBank/DDBJ whole genome shotgun (WGS) entry which is preliminary data.</text>
</comment>
<dbReference type="Gene3D" id="3.40.630.30">
    <property type="match status" value="1"/>
</dbReference>
<evidence type="ECO:0000313" key="4">
    <source>
        <dbReference type="Proteomes" id="UP001597180"/>
    </source>
</evidence>